<organism evidence="3 4">
    <name type="scientific">Ephemerocybe angulata</name>
    <dbReference type="NCBI Taxonomy" id="980116"/>
    <lineage>
        <taxon>Eukaryota</taxon>
        <taxon>Fungi</taxon>
        <taxon>Dikarya</taxon>
        <taxon>Basidiomycota</taxon>
        <taxon>Agaricomycotina</taxon>
        <taxon>Agaricomycetes</taxon>
        <taxon>Agaricomycetidae</taxon>
        <taxon>Agaricales</taxon>
        <taxon>Agaricineae</taxon>
        <taxon>Psathyrellaceae</taxon>
        <taxon>Ephemerocybe</taxon>
    </lineage>
</organism>
<evidence type="ECO:0000259" key="2">
    <source>
        <dbReference type="Pfam" id="PF18721"/>
    </source>
</evidence>
<dbReference type="InterPro" id="IPR041539">
    <property type="entry name" value="CxC5"/>
</dbReference>
<evidence type="ECO:0000313" key="3">
    <source>
        <dbReference type="EMBL" id="KAF5337096.1"/>
    </source>
</evidence>
<dbReference type="AlphaFoldDB" id="A0A8H5C9P1"/>
<dbReference type="EMBL" id="JAACJK010000057">
    <property type="protein sequence ID" value="KAF5337096.1"/>
    <property type="molecule type" value="Genomic_DNA"/>
</dbReference>
<keyword evidence="4" id="KW-1185">Reference proteome</keyword>
<feature type="domain" description="CxC6 like cysteine cluster associated with KDZ" evidence="2">
    <location>
        <begin position="320"/>
        <end position="384"/>
    </location>
</feature>
<evidence type="ECO:0000313" key="4">
    <source>
        <dbReference type="Proteomes" id="UP000541558"/>
    </source>
</evidence>
<evidence type="ECO:0008006" key="5">
    <source>
        <dbReference type="Google" id="ProtNLM"/>
    </source>
</evidence>
<gene>
    <name evidence="3" type="ORF">D9611_003190</name>
</gene>
<proteinExistence type="predicted"/>
<accession>A0A8H5C9P1</accession>
<dbReference type="OrthoDB" id="3055037at2759"/>
<sequence>MSGTTFFDVYSVLSRNKGLEKTFTISKAITYVRLATALKRAIIHAQPPNYDPSVPPISLPPNLAEFLQGSVGIKEEDMDTIWTAFRMVAWNLDLSQQSVIGDGMLESNTLSSSDKMRDTQCPGTDKILRAGDRAERKIVLYTLKDGACATYHMQLRCLHCHTVYHNNYYVVGSHRHYYSGVPEVIDIGKHHFIERDVAALFLNLMLVSWTSVTNAAEIYNRSLMKKENQPDEWDFVFDIRAEHIWNAIAHLAILEDCEEHGTLLTVTNKEEQKDRLSEAISARNKRFENFGQPEWAHFCERCVRLLKKPDGVTYKASAIVCDGITIGHPCCNVPNCMISLADCKKDRFCKNHTSRNSVCAVDICEQPVQPGFKTCGEASHRELDNKQKIRNTANFQTKHRLQRKGVSAPPDEETLEELVANDMAPDEGVEEGMCAQKKTRIKGSFGRNQTSTEMIMARPCGIIVARATSYFSESVPQTVKMLEQVFNVPGSMPDYFIYDNCCSVYNYLQARGAQKKKKDPLLSSTGFPVDAFHFDCKHKKTDTVCQEHCNPRHFKELIDKDGKWYFNSSKCEQINSWLGGYHSILREMSAERYNFLLDELLMRKNRIVKAKLEAQGHLPGYYPGLQYKAPEAEEA</sequence>
<dbReference type="Proteomes" id="UP000541558">
    <property type="component" value="Unassembled WGS sequence"/>
</dbReference>
<feature type="domain" description="CxC5 like cysteine cluster associated with KDZ" evidence="1">
    <location>
        <begin position="115"/>
        <end position="223"/>
    </location>
</feature>
<protein>
    <recommendedName>
        <fullName evidence="5">CxC6 like cysteine cluster associated with KDZ domain-containing protein</fullName>
    </recommendedName>
</protein>
<evidence type="ECO:0000259" key="1">
    <source>
        <dbReference type="Pfam" id="PF18718"/>
    </source>
</evidence>
<name>A0A8H5C9P1_9AGAR</name>
<dbReference type="Pfam" id="PF18721">
    <property type="entry name" value="CxC6"/>
    <property type="match status" value="1"/>
</dbReference>
<comment type="caution">
    <text evidence="3">The sequence shown here is derived from an EMBL/GenBank/DDBJ whole genome shotgun (WGS) entry which is preliminary data.</text>
</comment>
<dbReference type="Pfam" id="PF18718">
    <property type="entry name" value="CxC5"/>
    <property type="match status" value="1"/>
</dbReference>
<reference evidence="3 4" key="1">
    <citation type="journal article" date="2020" name="ISME J.">
        <title>Uncovering the hidden diversity of litter-decomposition mechanisms in mushroom-forming fungi.</title>
        <authorList>
            <person name="Floudas D."/>
            <person name="Bentzer J."/>
            <person name="Ahren D."/>
            <person name="Johansson T."/>
            <person name="Persson P."/>
            <person name="Tunlid A."/>
        </authorList>
    </citation>
    <scope>NUCLEOTIDE SEQUENCE [LARGE SCALE GENOMIC DNA]</scope>
    <source>
        <strain evidence="3 4">CBS 175.51</strain>
    </source>
</reference>
<dbReference type="InterPro" id="IPR040898">
    <property type="entry name" value="CxC6"/>
</dbReference>